<dbReference type="FunFam" id="1.10.287.600:FF:000004">
    <property type="entry name" value="Tubulin gamma chain"/>
    <property type="match status" value="1"/>
</dbReference>
<dbReference type="Gene3D" id="1.10.287.600">
    <property type="entry name" value="Helix hairpin bin"/>
    <property type="match status" value="1"/>
</dbReference>
<dbReference type="GO" id="GO:0006629">
    <property type="term" value="P:lipid metabolic process"/>
    <property type="evidence" value="ECO:0007669"/>
    <property type="project" value="InterPro"/>
</dbReference>
<dbReference type="OrthoDB" id="10249382at2759"/>
<dbReference type="GO" id="GO:0008081">
    <property type="term" value="F:phosphoric diester hydrolase activity"/>
    <property type="evidence" value="ECO:0007669"/>
    <property type="project" value="InterPro"/>
</dbReference>
<organism evidence="12 13">
    <name type="scientific">Stemphylium lycopersici</name>
    <name type="common">Tomato gray leaf spot disease fungus</name>
    <name type="synonym">Thyrospora lycopersici</name>
    <dbReference type="NCBI Taxonomy" id="183478"/>
    <lineage>
        <taxon>Eukaryota</taxon>
        <taxon>Fungi</taxon>
        <taxon>Dikarya</taxon>
        <taxon>Ascomycota</taxon>
        <taxon>Pezizomycotina</taxon>
        <taxon>Dothideomycetes</taxon>
        <taxon>Pleosporomycetidae</taxon>
        <taxon>Pleosporales</taxon>
        <taxon>Pleosporineae</taxon>
        <taxon>Pleosporaceae</taxon>
        <taxon>Stemphylium</taxon>
    </lineage>
</organism>
<dbReference type="InterPro" id="IPR017946">
    <property type="entry name" value="PLC-like_Pdiesterase_TIM-brl"/>
</dbReference>
<feature type="domain" description="GP-PDE" evidence="11">
    <location>
        <begin position="73"/>
        <end position="314"/>
    </location>
</feature>
<dbReference type="Pfam" id="PF03009">
    <property type="entry name" value="GDPD"/>
    <property type="match status" value="1"/>
</dbReference>
<evidence type="ECO:0000256" key="8">
    <source>
        <dbReference type="ARBA" id="ARBA00023212"/>
    </source>
</evidence>
<keyword evidence="8" id="KW-0206">Cytoskeleton</keyword>
<reference evidence="13" key="1">
    <citation type="submission" date="2018-05" db="EMBL/GenBank/DDBJ databases">
        <title>Draft genome sequence of Stemphylium lycopersici strain CIDEFI 213.</title>
        <authorList>
            <person name="Medina R."/>
            <person name="Franco M.E.E."/>
            <person name="Lucentini C.G."/>
            <person name="Saparrat M.C.N."/>
            <person name="Balatti P.A."/>
        </authorList>
    </citation>
    <scope>NUCLEOTIDE SEQUENCE [LARGE SCALE GENOMIC DNA]</scope>
    <source>
        <strain evidence="13">CIDEFI 213</strain>
    </source>
</reference>
<dbReference type="InterPro" id="IPR018316">
    <property type="entry name" value="Tubulin/FtsZ_2-layer-sand-dom"/>
</dbReference>
<dbReference type="PROSITE" id="PS00227">
    <property type="entry name" value="TUBULIN"/>
    <property type="match status" value="1"/>
</dbReference>
<evidence type="ECO:0000256" key="3">
    <source>
        <dbReference type="ARBA" id="ARBA00018848"/>
    </source>
</evidence>
<dbReference type="FunFam" id="3.20.20.190:FF:000073">
    <property type="entry name" value="WGS project CABT00000000 data, contig 2.28"/>
    <property type="match status" value="1"/>
</dbReference>
<dbReference type="GO" id="GO:0005525">
    <property type="term" value="F:GTP binding"/>
    <property type="evidence" value="ECO:0007669"/>
    <property type="project" value="UniProtKB-KW"/>
</dbReference>
<dbReference type="GO" id="GO:0000930">
    <property type="term" value="C:gamma-tubulin complex"/>
    <property type="evidence" value="ECO:0007669"/>
    <property type="project" value="InterPro"/>
</dbReference>
<dbReference type="PRINTS" id="PR01161">
    <property type="entry name" value="TUBULIN"/>
</dbReference>
<evidence type="ECO:0000256" key="4">
    <source>
        <dbReference type="ARBA" id="ARBA00022490"/>
    </source>
</evidence>
<evidence type="ECO:0000259" key="11">
    <source>
        <dbReference type="PROSITE" id="PS51704"/>
    </source>
</evidence>
<evidence type="ECO:0000256" key="6">
    <source>
        <dbReference type="ARBA" id="ARBA00022741"/>
    </source>
</evidence>
<dbReference type="PRINTS" id="PR01164">
    <property type="entry name" value="GAMMATUBULIN"/>
</dbReference>
<dbReference type="STRING" id="183478.A0A364N6P1"/>
<dbReference type="InterPro" id="IPR037103">
    <property type="entry name" value="Tubulin/FtsZ-like_C"/>
</dbReference>
<keyword evidence="6" id="KW-0547">Nucleotide-binding</keyword>
<dbReference type="SUPFAM" id="SSF52490">
    <property type="entry name" value="Tubulin nucleotide-binding domain-like"/>
    <property type="match status" value="1"/>
</dbReference>
<accession>A0A364N6P1</accession>
<keyword evidence="13" id="KW-1185">Reference proteome</keyword>
<dbReference type="GO" id="GO:0005816">
    <property type="term" value="C:spindle pole body"/>
    <property type="evidence" value="ECO:0007669"/>
    <property type="project" value="UniProtKB-SubCell"/>
</dbReference>
<dbReference type="PROSITE" id="PS51704">
    <property type="entry name" value="GP_PDE"/>
    <property type="match status" value="1"/>
</dbReference>
<dbReference type="InterPro" id="IPR030395">
    <property type="entry name" value="GP_PDE_dom"/>
</dbReference>
<dbReference type="Gene3D" id="3.40.50.1440">
    <property type="entry name" value="Tubulin/FtsZ, GTPase domain"/>
    <property type="match status" value="1"/>
</dbReference>
<dbReference type="Pfam" id="PF03953">
    <property type="entry name" value="Tubulin_C"/>
    <property type="match status" value="1"/>
</dbReference>
<evidence type="ECO:0000256" key="5">
    <source>
        <dbReference type="ARBA" id="ARBA00022701"/>
    </source>
</evidence>
<name>A0A364N6P1_STELY</name>
<dbReference type="InterPro" id="IPR003008">
    <property type="entry name" value="Tubulin_FtsZ_GTPase"/>
</dbReference>
<keyword evidence="5" id="KW-0493">Microtubule</keyword>
<dbReference type="SUPFAM" id="SSF55307">
    <property type="entry name" value="Tubulin C-terminal domain-like"/>
    <property type="match status" value="1"/>
</dbReference>
<dbReference type="InterPro" id="IPR017975">
    <property type="entry name" value="Tubulin_CS"/>
</dbReference>
<gene>
    <name evidence="12" type="ORF">DDE83_003968</name>
</gene>
<dbReference type="Gene3D" id="3.30.1330.20">
    <property type="entry name" value="Tubulin/FtsZ, C-terminal domain"/>
    <property type="match status" value="1"/>
</dbReference>
<dbReference type="GO" id="GO:0007020">
    <property type="term" value="P:microtubule nucleation"/>
    <property type="evidence" value="ECO:0007669"/>
    <property type="project" value="InterPro"/>
</dbReference>
<evidence type="ECO:0000313" key="12">
    <source>
        <dbReference type="EMBL" id="RAR12701.1"/>
    </source>
</evidence>
<keyword evidence="12" id="KW-0378">Hydrolase</keyword>
<dbReference type="InterPro" id="IPR008280">
    <property type="entry name" value="Tub_FtsZ_C"/>
</dbReference>
<dbReference type="InterPro" id="IPR002454">
    <property type="entry name" value="Gamma_tubulin"/>
</dbReference>
<comment type="subcellular location">
    <subcellularLocation>
        <location evidence="1">Cytoplasm</location>
        <location evidence="1">Cytoskeleton</location>
        <location evidence="1">Microtubule organizing center</location>
        <location evidence="1">Spindle pole body</location>
    </subcellularLocation>
</comment>
<dbReference type="FunFam" id="3.30.1330.20:FF:000003">
    <property type="entry name" value="Tubulin gamma chain"/>
    <property type="match status" value="1"/>
</dbReference>
<feature type="region of interest" description="Disordered" evidence="10">
    <location>
        <begin position="762"/>
        <end position="784"/>
    </location>
</feature>
<dbReference type="SMART" id="SM00864">
    <property type="entry name" value="Tubulin"/>
    <property type="match status" value="1"/>
</dbReference>
<dbReference type="GO" id="GO:0000278">
    <property type="term" value="P:mitotic cell cycle"/>
    <property type="evidence" value="ECO:0007669"/>
    <property type="project" value="UniProtKB-ARBA"/>
</dbReference>
<protein>
    <recommendedName>
        <fullName evidence="3">Tubulin gamma chain</fullName>
    </recommendedName>
    <alternativeName>
        <fullName evidence="9">Gamma-tubulin</fullName>
    </alternativeName>
</protein>
<dbReference type="Proteomes" id="UP000249619">
    <property type="component" value="Unassembled WGS sequence"/>
</dbReference>
<dbReference type="SMART" id="SM00865">
    <property type="entry name" value="Tubulin_C"/>
    <property type="match status" value="1"/>
</dbReference>
<dbReference type="Pfam" id="PF00091">
    <property type="entry name" value="Tubulin"/>
    <property type="match status" value="1"/>
</dbReference>
<dbReference type="CDD" id="cd08570">
    <property type="entry name" value="GDPD_YPL206cp_fungi"/>
    <property type="match status" value="1"/>
</dbReference>
<dbReference type="InterPro" id="IPR000217">
    <property type="entry name" value="Tubulin"/>
</dbReference>
<dbReference type="InterPro" id="IPR023123">
    <property type="entry name" value="Tubulin_C"/>
</dbReference>
<evidence type="ECO:0000256" key="7">
    <source>
        <dbReference type="ARBA" id="ARBA00023134"/>
    </source>
</evidence>
<dbReference type="GO" id="GO:0005874">
    <property type="term" value="C:microtubule"/>
    <property type="evidence" value="ECO:0007669"/>
    <property type="project" value="UniProtKB-KW"/>
</dbReference>
<dbReference type="EMBL" id="QGDH01000047">
    <property type="protein sequence ID" value="RAR12701.1"/>
    <property type="molecule type" value="Genomic_DNA"/>
</dbReference>
<dbReference type="FunFam" id="3.40.50.1440:FF:000012">
    <property type="entry name" value="Tubulin gamma chain"/>
    <property type="match status" value="1"/>
</dbReference>
<evidence type="ECO:0000256" key="9">
    <source>
        <dbReference type="ARBA" id="ARBA00033229"/>
    </source>
</evidence>
<evidence type="ECO:0000256" key="1">
    <source>
        <dbReference type="ARBA" id="ARBA00004317"/>
    </source>
</evidence>
<comment type="caution">
    <text evidence="12">The sequence shown here is derived from an EMBL/GenBank/DDBJ whole genome shotgun (WGS) entry which is preliminary data.</text>
</comment>
<dbReference type="PANTHER" id="PTHR11588">
    <property type="entry name" value="TUBULIN"/>
    <property type="match status" value="1"/>
</dbReference>
<dbReference type="CDD" id="cd02188">
    <property type="entry name" value="gamma_tubulin"/>
    <property type="match status" value="1"/>
</dbReference>
<evidence type="ECO:0000256" key="10">
    <source>
        <dbReference type="SAM" id="MobiDB-lite"/>
    </source>
</evidence>
<dbReference type="InterPro" id="IPR036525">
    <property type="entry name" value="Tubulin/FtsZ_GTPase_sf"/>
</dbReference>
<keyword evidence="4" id="KW-0963">Cytoplasm</keyword>
<comment type="similarity">
    <text evidence="2">Belongs to the tubulin family.</text>
</comment>
<dbReference type="GO" id="GO:0031122">
    <property type="term" value="P:cytoplasmic microtubule organization"/>
    <property type="evidence" value="ECO:0007669"/>
    <property type="project" value="InterPro"/>
</dbReference>
<dbReference type="Gene3D" id="3.20.20.190">
    <property type="entry name" value="Phosphatidylinositol (PI) phosphodiesterase"/>
    <property type="match status" value="1"/>
</dbReference>
<dbReference type="AlphaFoldDB" id="A0A364N6P1"/>
<keyword evidence="7" id="KW-0342">GTP-binding</keyword>
<evidence type="ECO:0000313" key="13">
    <source>
        <dbReference type="Proteomes" id="UP000249619"/>
    </source>
</evidence>
<sequence length="784" mass="88136">MSEVKTHVVDDDSSFDVQTPILENMVVGVPPVFEGLTKQLDKIVEQPLLGPRTKFPAASFAFARKDVSGRRTPQAIAHRGYKAKFPENTMGAFRGAVEVGAEGLETDLHLTRDGVVVLSHDKDLKRCFGRDEKIIDCDYEFISKLRTLKAPHEPMPRLADLLEYLVQPGLEDIWVMLDIKLDNDADDVMRLIGDTVASVQPSPSRPWQSRIVLGCWAAKYLPLCSRYLPGFPISHIGFSTLIASYFFTVPNVSFNMAQAILMNPWGRLFIRKAQNDGRPVYAWTVNEESRMRWDIRHGLDGVVTDDPKLFLEVRKSWHEGMKDGVTAINSNHAQAGQCGNSVGQQFWQQLCQEHGINKDGNLEDFATEGGDRKDVFFYQSDDTRYIPRAILLDLEPRVLNSIQSSPYKNIYNPENFYIHKDGTGAGNNWGMGYSMGEQVHEDILDMIDREADGSDSLEGFMMLHSIAGGTGSGLGSYMLERLNDRFPKKLIQTYSVFPNTQDGDIVVQPYNSLLSMRRLTQNADSVVVLDNGALTRIAADRLHVMNPSFEQTNQLVSTVMSASTTTLRYPGYMHNDLVGIVASLIPTPRCHFLMTSYTPFSGENVEQAKTVRKTTVLDVMRRLLQPKNRMVSTNPTKKSCYMSILNIIQGEADPSDVHKSLMRIRERRLATFIPWGPASIQVALTKKSPYVTSSHRVSGLMLANHTGIATLFKRIVAQYSTLRKRNAFLESYKREVPFKDGLGEFDEAKEVVQDLISEYEEAEDADYLSKETAPTDETEDKRVG</sequence>
<dbReference type="SUPFAM" id="SSF51695">
    <property type="entry name" value="PLC-like phosphodiesterases"/>
    <property type="match status" value="1"/>
</dbReference>
<evidence type="ECO:0000256" key="2">
    <source>
        <dbReference type="ARBA" id="ARBA00009636"/>
    </source>
</evidence>
<proteinExistence type="inferred from homology"/>